<dbReference type="Pfam" id="PF06776">
    <property type="entry name" value="IalB"/>
    <property type="match status" value="1"/>
</dbReference>
<feature type="transmembrane region" description="Helical" evidence="1">
    <location>
        <begin position="56"/>
        <end position="75"/>
    </location>
</feature>
<keyword evidence="1" id="KW-0472">Membrane</keyword>
<evidence type="ECO:0000313" key="3">
    <source>
        <dbReference type="Proteomes" id="UP000198795"/>
    </source>
</evidence>
<evidence type="ECO:0000313" key="2">
    <source>
        <dbReference type="EMBL" id="SDP66633.1"/>
    </source>
</evidence>
<keyword evidence="1" id="KW-0812">Transmembrane</keyword>
<proteinExistence type="predicted"/>
<name>A0A1H0UKM9_9HYPH</name>
<accession>A0A1H0UKM9</accession>
<dbReference type="InterPro" id="IPR010642">
    <property type="entry name" value="Invasion_prot_B"/>
</dbReference>
<comment type="caution">
    <text evidence="2">The sequence shown here is derived from an EMBL/GenBank/DDBJ whole genome shotgun (WGS) entry which is preliminary data.</text>
</comment>
<dbReference type="Gene3D" id="2.60.40.1880">
    <property type="entry name" value="Invasion associated locus B (IalB) protein"/>
    <property type="match status" value="1"/>
</dbReference>
<keyword evidence="3" id="KW-1185">Reference proteome</keyword>
<keyword evidence="1" id="KW-1133">Transmembrane helix</keyword>
<organism evidence="2 3">
    <name type="scientific">Filomicrobium insigne</name>
    <dbReference type="NCBI Taxonomy" id="418854"/>
    <lineage>
        <taxon>Bacteria</taxon>
        <taxon>Pseudomonadati</taxon>
        <taxon>Pseudomonadota</taxon>
        <taxon>Alphaproteobacteria</taxon>
        <taxon>Hyphomicrobiales</taxon>
        <taxon>Hyphomicrobiaceae</taxon>
        <taxon>Filomicrobium</taxon>
    </lineage>
</organism>
<reference evidence="2 3" key="1">
    <citation type="submission" date="2016-10" db="EMBL/GenBank/DDBJ databases">
        <authorList>
            <person name="Varghese N."/>
            <person name="Submissions S."/>
        </authorList>
    </citation>
    <scope>NUCLEOTIDE SEQUENCE [LARGE SCALE GENOMIC DNA]</scope>
    <source>
        <strain evidence="2 3">CGMCC 1.6497</strain>
    </source>
</reference>
<dbReference type="EMBL" id="FNJC01000008">
    <property type="protein sequence ID" value="SDP66633.1"/>
    <property type="molecule type" value="Genomic_DNA"/>
</dbReference>
<evidence type="ECO:0000256" key="1">
    <source>
        <dbReference type="SAM" id="Phobius"/>
    </source>
</evidence>
<dbReference type="Proteomes" id="UP000198795">
    <property type="component" value="Unassembled WGS sequence"/>
</dbReference>
<sequence length="236" mass="25411">MVCTEYEYENHFCVHRLTPWSGISETLHTDQDVDMMVQYSDTDGLIRVVGVEMSRVVSVAAFIAGIIMLTGVAGAQEKGKGKTPPAASADKAGAAQASPQALSVPWLVNCASTGGEVPCEASQRLVVQKTGQLLIAVTVRIPPESKTGAMMLHLPHGLFLPDGVTLDIDGKVSKKYDVQTCDQKGCYAGLPIDDANLKMLQSGKTMTVAFRNLQKEEVRVPITLSGFKEAYAKLRQ</sequence>
<gene>
    <name evidence="2" type="ORF">SAMN04488061_3666</name>
</gene>
<dbReference type="InterPro" id="IPR038696">
    <property type="entry name" value="IalB_sf"/>
</dbReference>
<protein>
    <submittedName>
        <fullName evidence="2">Invasion protein IalB, involved in pathogenesis</fullName>
    </submittedName>
</protein>